<proteinExistence type="predicted"/>
<dbReference type="SUPFAM" id="SSF51161">
    <property type="entry name" value="Trimeric LpxA-like enzymes"/>
    <property type="match status" value="1"/>
</dbReference>
<keyword evidence="2" id="KW-1185">Reference proteome</keyword>
<dbReference type="EMBL" id="JBBEGN010000005">
    <property type="protein sequence ID" value="MEJ2868626.1"/>
    <property type="molecule type" value="Genomic_DNA"/>
</dbReference>
<evidence type="ECO:0000313" key="2">
    <source>
        <dbReference type="Proteomes" id="UP001385809"/>
    </source>
</evidence>
<comment type="caution">
    <text evidence="1">The sequence shown here is derived from an EMBL/GenBank/DDBJ whole genome shotgun (WGS) entry which is preliminary data.</text>
</comment>
<reference evidence="1 2" key="1">
    <citation type="submission" date="2024-03" db="EMBL/GenBank/DDBJ databases">
        <title>Actinomycetospora sp. OC33-EN08, a novel actinomycete isolated from wild orchid (Aerides multiflora).</title>
        <authorList>
            <person name="Suriyachadkun C."/>
        </authorList>
    </citation>
    <scope>NUCLEOTIDE SEQUENCE [LARGE SCALE GENOMIC DNA]</scope>
    <source>
        <strain evidence="1 2">OC33-EN08</strain>
    </source>
</reference>
<gene>
    <name evidence="1" type="ORF">WCD74_12715</name>
</gene>
<sequence length="165" mass="17961">MSVVHRLIRARRSRSRLIRRAALELLALYGIDWHHSIQVGPNLSLQHRAIGTMVHPHTRIGADVTLYQGVMLGRDVPWLHQHDERPCVIVEDGAVICTGAVVAGSPDRPVVVGRDTVVGANAVLTRSTGVGEVWAGNPARCVARRDEVEARALSVVVDPPRTARA</sequence>
<accession>A0ABU8MNY1</accession>
<dbReference type="RefSeq" id="WP_337695204.1">
    <property type="nucleotide sequence ID" value="NZ_JBBEGN010000005.1"/>
</dbReference>
<organism evidence="1 2">
    <name type="scientific">Actinomycetospora aurantiaca</name>
    <dbReference type="NCBI Taxonomy" id="3129233"/>
    <lineage>
        <taxon>Bacteria</taxon>
        <taxon>Bacillati</taxon>
        <taxon>Actinomycetota</taxon>
        <taxon>Actinomycetes</taxon>
        <taxon>Pseudonocardiales</taxon>
        <taxon>Pseudonocardiaceae</taxon>
        <taxon>Actinomycetospora</taxon>
    </lineage>
</organism>
<dbReference type="Gene3D" id="2.160.10.10">
    <property type="entry name" value="Hexapeptide repeat proteins"/>
    <property type="match status" value="1"/>
</dbReference>
<dbReference type="InterPro" id="IPR011004">
    <property type="entry name" value="Trimer_LpxA-like_sf"/>
</dbReference>
<evidence type="ECO:0000313" key="1">
    <source>
        <dbReference type="EMBL" id="MEJ2868626.1"/>
    </source>
</evidence>
<dbReference type="PANTHER" id="PTHR42811">
    <property type="entry name" value="SERINE ACETYLTRANSFERASE"/>
    <property type="match status" value="1"/>
</dbReference>
<dbReference type="Proteomes" id="UP001385809">
    <property type="component" value="Unassembled WGS sequence"/>
</dbReference>
<name>A0ABU8MNY1_9PSEU</name>
<evidence type="ECO:0008006" key="3">
    <source>
        <dbReference type="Google" id="ProtNLM"/>
    </source>
</evidence>
<protein>
    <recommendedName>
        <fullName evidence="3">Serine acetyltransferase</fullName>
    </recommendedName>
</protein>